<dbReference type="AlphaFoldDB" id="A0A2N8HFL8"/>
<sequence length="29" mass="3391">MLKKQHITLQYIRPGSPWQNGHVESLNTN</sequence>
<dbReference type="Pfam" id="PF13683">
    <property type="entry name" value="rve_3"/>
    <property type="match status" value="1"/>
</dbReference>
<dbReference type="Proteomes" id="UP000236000">
    <property type="component" value="Unassembled WGS sequence"/>
</dbReference>
<comment type="caution">
    <text evidence="2">The sequence shown here is derived from an EMBL/GenBank/DDBJ whole genome shotgun (WGS) entry which is preliminary data.</text>
</comment>
<reference evidence="2 3" key="1">
    <citation type="journal article" date="2017" name="BMC Genomics">
        <title>Genome sequencing of 39 Akkermansia muciniphila isolates reveals its population structure, genomic and functional diverisity, and global distribution in mammalian gut microbiotas.</title>
        <authorList>
            <person name="Guo X."/>
            <person name="Li S."/>
            <person name="Zhang J."/>
            <person name="Wu F."/>
            <person name="Li X."/>
            <person name="Wu D."/>
            <person name="Zhang M."/>
            <person name="Ou Z."/>
            <person name="Jie Z."/>
            <person name="Yan Q."/>
            <person name="Li P."/>
            <person name="Yi J."/>
            <person name="Peng Y."/>
        </authorList>
    </citation>
    <scope>NUCLEOTIDE SEQUENCE [LARGE SCALE GENOMIC DNA]</scope>
    <source>
        <strain evidence="2 3">GP24</strain>
    </source>
</reference>
<dbReference type="InterPro" id="IPR036397">
    <property type="entry name" value="RNaseH_sf"/>
</dbReference>
<organism evidence="2 3">
    <name type="scientific">Akkermansia muciniphila</name>
    <dbReference type="NCBI Taxonomy" id="239935"/>
    <lineage>
        <taxon>Bacteria</taxon>
        <taxon>Pseudomonadati</taxon>
        <taxon>Verrucomicrobiota</taxon>
        <taxon>Verrucomicrobiia</taxon>
        <taxon>Verrucomicrobiales</taxon>
        <taxon>Akkermansiaceae</taxon>
        <taxon>Akkermansia</taxon>
    </lineage>
</organism>
<dbReference type="SUPFAM" id="SSF53098">
    <property type="entry name" value="Ribonuclease H-like"/>
    <property type="match status" value="1"/>
</dbReference>
<name>A0A2N8HFL8_9BACT</name>
<evidence type="ECO:0000313" key="2">
    <source>
        <dbReference type="EMBL" id="PNC19069.1"/>
    </source>
</evidence>
<gene>
    <name evidence="2" type="ORF">CXU22_03210</name>
</gene>
<evidence type="ECO:0000259" key="1">
    <source>
        <dbReference type="Pfam" id="PF13683"/>
    </source>
</evidence>
<dbReference type="Gene3D" id="3.30.420.10">
    <property type="entry name" value="Ribonuclease H-like superfamily/Ribonuclease H"/>
    <property type="match status" value="1"/>
</dbReference>
<feature type="domain" description="Integrase catalytic" evidence="1">
    <location>
        <begin position="6"/>
        <end position="28"/>
    </location>
</feature>
<dbReference type="GO" id="GO:0003676">
    <property type="term" value="F:nucleic acid binding"/>
    <property type="evidence" value="ECO:0007669"/>
    <property type="project" value="InterPro"/>
</dbReference>
<evidence type="ECO:0000313" key="3">
    <source>
        <dbReference type="Proteomes" id="UP000236000"/>
    </source>
</evidence>
<dbReference type="InterPro" id="IPR012337">
    <property type="entry name" value="RNaseH-like_sf"/>
</dbReference>
<accession>A0A2N8HFL8</accession>
<dbReference type="GO" id="GO:0015074">
    <property type="term" value="P:DNA integration"/>
    <property type="evidence" value="ECO:0007669"/>
    <property type="project" value="InterPro"/>
</dbReference>
<dbReference type="EMBL" id="PJKA01000006">
    <property type="protein sequence ID" value="PNC19069.1"/>
    <property type="molecule type" value="Genomic_DNA"/>
</dbReference>
<protein>
    <recommendedName>
        <fullName evidence="1">Integrase catalytic domain-containing protein</fullName>
    </recommendedName>
</protein>
<dbReference type="InterPro" id="IPR001584">
    <property type="entry name" value="Integrase_cat-core"/>
</dbReference>
<proteinExistence type="predicted"/>